<organism evidence="1 2">
    <name type="scientific">Dissostichus mawsoni</name>
    <name type="common">Antarctic cod</name>
    <dbReference type="NCBI Taxonomy" id="36200"/>
    <lineage>
        <taxon>Eukaryota</taxon>
        <taxon>Metazoa</taxon>
        <taxon>Chordata</taxon>
        <taxon>Craniata</taxon>
        <taxon>Vertebrata</taxon>
        <taxon>Euteleostomi</taxon>
        <taxon>Actinopterygii</taxon>
        <taxon>Neopterygii</taxon>
        <taxon>Teleostei</taxon>
        <taxon>Neoteleostei</taxon>
        <taxon>Acanthomorphata</taxon>
        <taxon>Eupercaria</taxon>
        <taxon>Perciformes</taxon>
        <taxon>Notothenioidei</taxon>
        <taxon>Nototheniidae</taxon>
        <taxon>Dissostichus</taxon>
    </lineage>
</organism>
<sequence length="207" mass="22412">MDRLACLILTMHLSPSIIQSGLTTDEVNYSISLTSRSHQGQLCQPDYSSQPALHGVENAVPLAASLGTEQASAVWSRSQAKANLACRAFDSMASFLLKHLASSLTRQVAQMSRLNLTFFTSSERLQKSLQPLHSSTHAPPVVGQSQLHPVLLVRLLVSVWILSVGTVSASPLQPALCRHENQVCPEEALQRLFLCPAAGALVCFLQD</sequence>
<dbReference type="Proteomes" id="UP000518266">
    <property type="component" value="Unassembled WGS sequence"/>
</dbReference>
<reference evidence="1 2" key="1">
    <citation type="submission" date="2020-03" db="EMBL/GenBank/DDBJ databases">
        <title>Dissostichus mawsoni Genome sequencing and assembly.</title>
        <authorList>
            <person name="Park H."/>
        </authorList>
    </citation>
    <scope>NUCLEOTIDE SEQUENCE [LARGE SCALE GENOMIC DNA]</scope>
    <source>
        <strain evidence="1">DM0001</strain>
        <tissue evidence="1">Muscle</tissue>
    </source>
</reference>
<evidence type="ECO:0000313" key="1">
    <source>
        <dbReference type="EMBL" id="KAF3833698.1"/>
    </source>
</evidence>
<protein>
    <submittedName>
        <fullName evidence="1">Uncharacterized protein</fullName>
    </submittedName>
</protein>
<dbReference type="OrthoDB" id="10265903at2759"/>
<dbReference type="AlphaFoldDB" id="A0A7J5XBA6"/>
<accession>A0A7J5XBA6</accession>
<evidence type="ECO:0000313" key="2">
    <source>
        <dbReference type="Proteomes" id="UP000518266"/>
    </source>
</evidence>
<comment type="caution">
    <text evidence="1">The sequence shown here is derived from an EMBL/GenBank/DDBJ whole genome shotgun (WGS) entry which is preliminary data.</text>
</comment>
<keyword evidence="2" id="KW-1185">Reference proteome</keyword>
<proteinExistence type="predicted"/>
<dbReference type="EMBL" id="JAAKFY010000026">
    <property type="protein sequence ID" value="KAF3833698.1"/>
    <property type="molecule type" value="Genomic_DNA"/>
</dbReference>
<name>A0A7J5XBA6_DISMA</name>
<gene>
    <name evidence="1" type="ORF">F7725_024902</name>
</gene>